<proteinExistence type="predicted"/>
<reference evidence="3 4" key="1">
    <citation type="submission" date="2023-02" db="EMBL/GenBank/DDBJ databases">
        <authorList>
            <person name="Olszewska D."/>
        </authorList>
    </citation>
    <scope>NUCLEOTIDE SEQUENCE [LARGE SCALE GENOMIC DNA]</scope>
    <source>
        <strain evidence="3 4">FDU301</strain>
    </source>
</reference>
<dbReference type="RefSeq" id="WP_057275079.1">
    <property type="nucleotide sequence ID" value="NZ_JACYVS010000008.1"/>
</dbReference>
<dbReference type="EMBL" id="JARAOX010000233">
    <property type="protein sequence ID" value="MDD9786597.1"/>
    <property type="molecule type" value="Genomic_DNA"/>
</dbReference>
<comment type="caution">
    <text evidence="3">The sequence shown here is derived from an EMBL/GenBank/DDBJ whole genome shotgun (WGS) entry which is preliminary data.</text>
</comment>
<dbReference type="Pfam" id="PF00561">
    <property type="entry name" value="Abhydrolase_1"/>
    <property type="match status" value="1"/>
</dbReference>
<dbReference type="Proteomes" id="UP001213771">
    <property type="component" value="Unassembled WGS sequence"/>
</dbReference>
<dbReference type="PANTHER" id="PTHR43798:SF31">
    <property type="entry name" value="AB HYDROLASE SUPERFAMILY PROTEIN YCLE"/>
    <property type="match status" value="1"/>
</dbReference>
<evidence type="ECO:0000313" key="3">
    <source>
        <dbReference type="EMBL" id="MDD9786597.1"/>
    </source>
</evidence>
<name>A0ABD4X2A2_PRIMG</name>
<dbReference type="InterPro" id="IPR050266">
    <property type="entry name" value="AB_hydrolase_sf"/>
</dbReference>
<dbReference type="PANTHER" id="PTHR43798">
    <property type="entry name" value="MONOACYLGLYCEROL LIPASE"/>
    <property type="match status" value="1"/>
</dbReference>
<protein>
    <submittedName>
        <fullName evidence="3">Alpha/beta hydrolase</fullName>
    </submittedName>
</protein>
<keyword evidence="1 3" id="KW-0378">Hydrolase</keyword>
<evidence type="ECO:0000313" key="4">
    <source>
        <dbReference type="Proteomes" id="UP001213771"/>
    </source>
</evidence>
<evidence type="ECO:0000259" key="2">
    <source>
        <dbReference type="Pfam" id="PF00561"/>
    </source>
</evidence>
<organism evidence="3 4">
    <name type="scientific">Priestia megaterium</name>
    <name type="common">Bacillus megaterium</name>
    <dbReference type="NCBI Taxonomy" id="1404"/>
    <lineage>
        <taxon>Bacteria</taxon>
        <taxon>Bacillati</taxon>
        <taxon>Bacillota</taxon>
        <taxon>Bacilli</taxon>
        <taxon>Bacillales</taxon>
        <taxon>Bacillaceae</taxon>
        <taxon>Priestia</taxon>
    </lineage>
</organism>
<evidence type="ECO:0000256" key="1">
    <source>
        <dbReference type="ARBA" id="ARBA00022801"/>
    </source>
</evidence>
<feature type="domain" description="AB hydrolase-1" evidence="2">
    <location>
        <begin position="29"/>
        <end position="233"/>
    </location>
</feature>
<dbReference type="SUPFAM" id="SSF53474">
    <property type="entry name" value="alpha/beta-Hydrolases"/>
    <property type="match status" value="1"/>
</dbReference>
<sequence>MPFIEIDTNKYLYYEERGQGMPVIFIHPPGMGNKVFHYQYNLSKHMRVIFPDLSGHGRSPKAKQTVSISFYANEVLRFMDALHLDKAIICGYSAGCLIAQELAISHPDRIELLVFSGTYPIVRDIPGQLLHKMGMYMVKEHLNILIKSLAMSHTRDKTLRKSLVSYMKKADQESWYQYYNHSLHYNCLDKLHHLTMPLLFIYGGKKDWTTHYMKEYKNKCKHAEFFVLPQQGHQLPTKKWVQFNELITGFVLNRSSYKTKRDLSNEYF</sequence>
<dbReference type="InterPro" id="IPR029058">
    <property type="entry name" value="AB_hydrolase_fold"/>
</dbReference>
<dbReference type="AlphaFoldDB" id="A0ABD4X2A2"/>
<dbReference type="GO" id="GO:0016787">
    <property type="term" value="F:hydrolase activity"/>
    <property type="evidence" value="ECO:0007669"/>
    <property type="project" value="UniProtKB-KW"/>
</dbReference>
<accession>A0ABD4X2A2</accession>
<dbReference type="Gene3D" id="3.40.50.1820">
    <property type="entry name" value="alpha/beta hydrolase"/>
    <property type="match status" value="1"/>
</dbReference>
<dbReference type="InterPro" id="IPR000073">
    <property type="entry name" value="AB_hydrolase_1"/>
</dbReference>
<gene>
    <name evidence="3" type="ORF">PVE99_30010</name>
</gene>
<dbReference type="PRINTS" id="PR00111">
    <property type="entry name" value="ABHYDROLASE"/>
</dbReference>